<dbReference type="RefSeq" id="XP_035345978.1">
    <property type="nucleotide sequence ID" value="XM_035490085.1"/>
</dbReference>
<dbReference type="KEGG" id="trg:TRUGW13939_06943"/>
<proteinExistence type="predicted"/>
<accession>A0A7H8R2G0</accession>
<organism evidence="1 2">
    <name type="scientific">Talaromyces rugulosus</name>
    <name type="common">Penicillium rugulosum</name>
    <dbReference type="NCBI Taxonomy" id="121627"/>
    <lineage>
        <taxon>Eukaryota</taxon>
        <taxon>Fungi</taxon>
        <taxon>Dikarya</taxon>
        <taxon>Ascomycota</taxon>
        <taxon>Pezizomycotina</taxon>
        <taxon>Eurotiomycetes</taxon>
        <taxon>Eurotiomycetidae</taxon>
        <taxon>Eurotiales</taxon>
        <taxon>Trichocomaceae</taxon>
        <taxon>Talaromyces</taxon>
        <taxon>Talaromyces sect. Islandici</taxon>
    </lineage>
</organism>
<keyword evidence="2" id="KW-1185">Reference proteome</keyword>
<evidence type="ECO:0000313" key="1">
    <source>
        <dbReference type="EMBL" id="QKX59801.1"/>
    </source>
</evidence>
<name>A0A7H8R2G0_TALRU</name>
<dbReference type="OrthoDB" id="3563457at2759"/>
<protein>
    <submittedName>
        <fullName evidence="1">Uncharacterized protein</fullName>
    </submittedName>
</protein>
<sequence length="273" mass="31459">MLEAETSHVAVVLGAEPQFPRYSGDKVRQHKIYPNFLEMVLCRFCHMFVEEHNRLREEEEIEQFQRIFELIITRQRQGDVLCENCGAIYGHPTCRGQHRSNADTGLILFSGCEEYQCHNRKGRDPLLLRRLEKVYEVDQKRARGDPVLCAFCHRTEPATGRNFHVSRTGIGPSCMRRDCRRDAGMTIQQRARREFVALPHIDSLKENAMPAKMSVAFIVAMPKGRERLGNCIPSQETDTVPIAIGNSAEQTLEQRRILLTQYPTRRDNLPKSH</sequence>
<dbReference type="GeneID" id="55994436"/>
<dbReference type="Proteomes" id="UP000509510">
    <property type="component" value="Chromosome IV"/>
</dbReference>
<evidence type="ECO:0000313" key="2">
    <source>
        <dbReference type="Proteomes" id="UP000509510"/>
    </source>
</evidence>
<gene>
    <name evidence="1" type="ORF">TRUGW13939_06943</name>
</gene>
<reference evidence="2" key="1">
    <citation type="submission" date="2020-06" db="EMBL/GenBank/DDBJ databases">
        <title>A chromosome-scale genome assembly of Talaromyces rugulosus W13939.</title>
        <authorList>
            <person name="Wang B."/>
            <person name="Guo L."/>
            <person name="Ye K."/>
            <person name="Wang L."/>
        </authorList>
    </citation>
    <scope>NUCLEOTIDE SEQUENCE [LARGE SCALE GENOMIC DNA]</scope>
    <source>
        <strain evidence="2">W13939</strain>
    </source>
</reference>
<dbReference type="EMBL" id="CP055901">
    <property type="protein sequence ID" value="QKX59801.1"/>
    <property type="molecule type" value="Genomic_DNA"/>
</dbReference>
<dbReference type="AlphaFoldDB" id="A0A7H8R2G0"/>